<dbReference type="EMBL" id="JBHLTQ010000018">
    <property type="protein sequence ID" value="MFC0605883.1"/>
    <property type="molecule type" value="Genomic_DNA"/>
</dbReference>
<evidence type="ECO:0000313" key="1">
    <source>
        <dbReference type="EMBL" id="MFC0605883.1"/>
    </source>
</evidence>
<protein>
    <submittedName>
        <fullName evidence="1">Uncharacterized protein</fullName>
    </submittedName>
</protein>
<evidence type="ECO:0000313" key="2">
    <source>
        <dbReference type="Proteomes" id="UP001589832"/>
    </source>
</evidence>
<organism evidence="1 2">
    <name type="scientific">Winogradskyella pulchriflava</name>
    <dbReference type="NCBI Taxonomy" id="1110688"/>
    <lineage>
        <taxon>Bacteria</taxon>
        <taxon>Pseudomonadati</taxon>
        <taxon>Bacteroidota</taxon>
        <taxon>Flavobacteriia</taxon>
        <taxon>Flavobacteriales</taxon>
        <taxon>Flavobacteriaceae</taxon>
        <taxon>Winogradskyella</taxon>
    </lineage>
</organism>
<dbReference type="Proteomes" id="UP001589832">
    <property type="component" value="Unassembled WGS sequence"/>
</dbReference>
<proteinExistence type="predicted"/>
<accession>A0ABV6QC49</accession>
<dbReference type="RefSeq" id="WP_386065280.1">
    <property type="nucleotide sequence ID" value="NZ_JBHLTQ010000018.1"/>
</dbReference>
<keyword evidence="2" id="KW-1185">Reference proteome</keyword>
<reference evidence="1 2" key="1">
    <citation type="submission" date="2024-09" db="EMBL/GenBank/DDBJ databases">
        <authorList>
            <person name="Sun Q."/>
            <person name="Mori K."/>
        </authorList>
    </citation>
    <scope>NUCLEOTIDE SEQUENCE [LARGE SCALE GENOMIC DNA]</scope>
    <source>
        <strain evidence="1 2">NCAIM B.02481</strain>
    </source>
</reference>
<gene>
    <name evidence="1" type="ORF">ACFFGA_15080</name>
</gene>
<name>A0ABV6QC49_9FLAO</name>
<sequence length="595" mass="69539">MIKFSTVAWDWDLTNFGLTFTEENDYFTETTTKSYSFPTSVKLTQEISEKLGLVEFEGATDYASKIYGTLQIDNTFYDAYLSINEIEDDTAEITFFYGKETLSVFDKKLKDLPFPVTIATPDLNTFALSQLDTAWPTATHQFVKVFRDDLSSKSNYKHFEYFLNNTKYDDIEEEWYFQENANETIDEEVVAVNKNVMVPMTYLLEVLKVGFKSEGLEIRGQMVQNEFIKKLLLVPQNFMEQFASSQYLNYSFSAYTSQTQVNGQTINIYKQSHTPTNVGSFELKIRINMSSLMAQYFKLTVVQDGVTLYEAFSENATVVINETLDINIINTNIFNDIDVELHLVQQSESIASYNHFTYEYKEGQLNIFPTVYTIADYLPDLTFREFFNRIKSWLNLDVIYSDNAVYLDFLENNLPNFTFKNRSHLQDTKPKRITNTNNLFKLHYPNDEFVLVNKTGQTYNESDFNTSEISTIPFELQPLQVRDNYNIVTAMYPEDEEDIMLILYNGTIAGENLAIQSYNNQTLTAQDVYNHFWKLWLQFRANAETVKDNFKMHYTEAINIKEGEYKYNTKRLIVSIRKQRLSTEWYNVEMTAETF</sequence>
<comment type="caution">
    <text evidence="1">The sequence shown here is derived from an EMBL/GenBank/DDBJ whole genome shotgun (WGS) entry which is preliminary data.</text>
</comment>